<evidence type="ECO:0000256" key="1">
    <source>
        <dbReference type="ARBA" id="ARBA00023002"/>
    </source>
</evidence>
<dbReference type="Gene3D" id="2.30.110.10">
    <property type="entry name" value="Electron Transport, Fmn-binding Protein, Chain A"/>
    <property type="match status" value="1"/>
</dbReference>
<dbReference type="PANTHER" id="PTHR35176:SF6">
    <property type="entry name" value="HEME OXYGENASE HI_0854-RELATED"/>
    <property type="match status" value="1"/>
</dbReference>
<evidence type="ECO:0000313" key="4">
    <source>
        <dbReference type="Proteomes" id="UP001596098"/>
    </source>
</evidence>
<dbReference type="InterPro" id="IPR012349">
    <property type="entry name" value="Split_barrel_FMN-bd"/>
</dbReference>
<dbReference type="Pfam" id="PF01243">
    <property type="entry name" value="PNPOx_N"/>
    <property type="match status" value="1"/>
</dbReference>
<evidence type="ECO:0000259" key="2">
    <source>
        <dbReference type="Pfam" id="PF01243"/>
    </source>
</evidence>
<dbReference type="InterPro" id="IPR052019">
    <property type="entry name" value="F420H2_bilvrd_red/Heme_oxyg"/>
</dbReference>
<gene>
    <name evidence="3" type="ORF">ACFPWU_13095</name>
</gene>
<comment type="caution">
    <text evidence="3">The sequence shown here is derived from an EMBL/GenBank/DDBJ whole genome shotgun (WGS) entry which is preliminary data.</text>
</comment>
<protein>
    <submittedName>
        <fullName evidence="3">Pyridoxamine 5'-phosphate oxidase family protein</fullName>
    </submittedName>
</protein>
<dbReference type="InterPro" id="IPR011576">
    <property type="entry name" value="Pyridox_Oxase_N"/>
</dbReference>
<dbReference type="RefSeq" id="WP_128219292.1">
    <property type="nucleotide sequence ID" value="NZ_CP034929.1"/>
</dbReference>
<evidence type="ECO:0000313" key="3">
    <source>
        <dbReference type="EMBL" id="MFC6154600.1"/>
    </source>
</evidence>
<keyword evidence="4" id="KW-1185">Reference proteome</keyword>
<reference evidence="4" key="1">
    <citation type="journal article" date="2019" name="Int. J. Syst. Evol. Microbiol.">
        <title>The Global Catalogue of Microorganisms (GCM) 10K type strain sequencing project: providing services to taxonomists for standard genome sequencing and annotation.</title>
        <authorList>
            <consortium name="The Broad Institute Genomics Platform"/>
            <consortium name="The Broad Institute Genome Sequencing Center for Infectious Disease"/>
            <person name="Wu L."/>
            <person name="Ma J."/>
        </authorList>
    </citation>
    <scope>NUCLEOTIDE SEQUENCE [LARGE SCALE GENOMIC DNA]</scope>
    <source>
        <strain evidence="4">DFY28</strain>
    </source>
</reference>
<organism evidence="3 4">
    <name type="scientific">Nocardioides yefusunii</name>
    <dbReference type="NCBI Taxonomy" id="2500546"/>
    <lineage>
        <taxon>Bacteria</taxon>
        <taxon>Bacillati</taxon>
        <taxon>Actinomycetota</taxon>
        <taxon>Actinomycetes</taxon>
        <taxon>Propionibacteriales</taxon>
        <taxon>Nocardioidaceae</taxon>
        <taxon>Nocardioides</taxon>
    </lineage>
</organism>
<dbReference type="PANTHER" id="PTHR35176">
    <property type="entry name" value="HEME OXYGENASE HI_0854-RELATED"/>
    <property type="match status" value="1"/>
</dbReference>
<dbReference type="Proteomes" id="UP001596098">
    <property type="component" value="Unassembled WGS sequence"/>
</dbReference>
<dbReference type="EMBL" id="JBHSQI010000007">
    <property type="protein sequence ID" value="MFC6154600.1"/>
    <property type="molecule type" value="Genomic_DNA"/>
</dbReference>
<proteinExistence type="predicted"/>
<sequence>MSVFRPGWDAIPHKIVEFYDEYQINTLTTIRPNGRPHVVPVGLTLDVENECAWIITRDGSRKVANIREAALSDDGARVALCQVDGPRWSTIEGTAKVVTDEAQVNRAIELYTARYKRPAENGTSRVAIRIEVDRIVHSPMLLDNPPAFAH</sequence>
<name>A0ABW1R154_9ACTN</name>
<accession>A0ABW1R154</accession>
<keyword evidence="1" id="KW-0560">Oxidoreductase</keyword>
<dbReference type="SUPFAM" id="SSF50475">
    <property type="entry name" value="FMN-binding split barrel"/>
    <property type="match status" value="1"/>
</dbReference>
<feature type="domain" description="Pyridoxamine 5'-phosphate oxidase N-terminal" evidence="2">
    <location>
        <begin position="12"/>
        <end position="135"/>
    </location>
</feature>